<feature type="transmembrane region" description="Helical" evidence="7">
    <location>
        <begin position="226"/>
        <end position="250"/>
    </location>
</feature>
<evidence type="ECO:0000259" key="8">
    <source>
        <dbReference type="Pfam" id="PF00535"/>
    </source>
</evidence>
<evidence type="ECO:0000256" key="6">
    <source>
        <dbReference type="ARBA" id="ARBA00023136"/>
    </source>
</evidence>
<name>A0ABU7LUC9_9PROT</name>
<accession>A0ABU7LUC9</accession>
<dbReference type="InterPro" id="IPR050256">
    <property type="entry name" value="Glycosyltransferase_2"/>
</dbReference>
<evidence type="ECO:0000256" key="3">
    <source>
        <dbReference type="ARBA" id="ARBA00022679"/>
    </source>
</evidence>
<dbReference type="GO" id="GO:0016757">
    <property type="term" value="F:glycosyltransferase activity"/>
    <property type="evidence" value="ECO:0007669"/>
    <property type="project" value="UniProtKB-KW"/>
</dbReference>
<protein>
    <submittedName>
        <fullName evidence="9">Glycosyltransferase family 2 protein</fullName>
        <ecNumber evidence="9">2.4.-.-</ecNumber>
    </submittedName>
</protein>
<organism evidence="9 10">
    <name type="scientific">Hyphobacterium marinum</name>
    <dbReference type="NCBI Taxonomy" id="3116574"/>
    <lineage>
        <taxon>Bacteria</taxon>
        <taxon>Pseudomonadati</taxon>
        <taxon>Pseudomonadota</taxon>
        <taxon>Alphaproteobacteria</taxon>
        <taxon>Maricaulales</taxon>
        <taxon>Maricaulaceae</taxon>
        <taxon>Hyphobacterium</taxon>
    </lineage>
</organism>
<keyword evidence="5 7" id="KW-1133">Transmembrane helix</keyword>
<keyword evidence="3 9" id="KW-0808">Transferase</keyword>
<dbReference type="Gene3D" id="3.90.550.10">
    <property type="entry name" value="Spore Coat Polysaccharide Biosynthesis Protein SpsA, Chain A"/>
    <property type="match status" value="1"/>
</dbReference>
<keyword evidence="2 9" id="KW-0328">Glycosyltransferase</keyword>
<keyword evidence="6 7" id="KW-0472">Membrane</keyword>
<dbReference type="PANTHER" id="PTHR48090:SF1">
    <property type="entry name" value="PROPHAGE BACTOPRENOL GLUCOSYL TRANSFERASE HOMOLOG"/>
    <property type="match status" value="1"/>
</dbReference>
<dbReference type="InterPro" id="IPR029044">
    <property type="entry name" value="Nucleotide-diphossugar_trans"/>
</dbReference>
<evidence type="ECO:0000313" key="10">
    <source>
        <dbReference type="Proteomes" id="UP001310692"/>
    </source>
</evidence>
<keyword evidence="4 7" id="KW-0812">Transmembrane</keyword>
<dbReference type="SUPFAM" id="SSF53448">
    <property type="entry name" value="Nucleotide-diphospho-sugar transferases"/>
    <property type="match status" value="1"/>
</dbReference>
<keyword evidence="10" id="KW-1185">Reference proteome</keyword>
<dbReference type="Pfam" id="PF00535">
    <property type="entry name" value="Glycos_transf_2"/>
    <property type="match status" value="1"/>
</dbReference>
<evidence type="ECO:0000256" key="4">
    <source>
        <dbReference type="ARBA" id="ARBA00022692"/>
    </source>
</evidence>
<dbReference type="InterPro" id="IPR001173">
    <property type="entry name" value="Glyco_trans_2-like"/>
</dbReference>
<proteinExistence type="predicted"/>
<evidence type="ECO:0000313" key="9">
    <source>
        <dbReference type="EMBL" id="MEE2565166.1"/>
    </source>
</evidence>
<gene>
    <name evidence="9" type="ORF">V0U35_00615</name>
</gene>
<feature type="domain" description="Glycosyltransferase 2-like" evidence="8">
    <location>
        <begin position="4"/>
        <end position="157"/>
    </location>
</feature>
<sequence>MNLSIVSTLYGSEDTVAEFVDRARAAARDHGGSYEIILVNDGSPDASLARALGLAETDSDLVIVDLSRNFGHHRALLTGLKQARGERIFLIDSDLEEDPGWLTRLSAMMTETGADMVSGVQKTRKGGWFERISGEAFYRLHERLIALKTPRNPVTARLLTRRFADALDGFDERALFLPGLFAYAGFDHVTLPVEKGSKGSTTYSLRRRGSLAVDAITSFSSAPMRYVFYLGVGVFVLSVLASLLVILLWTGFQQAPSGWTSLIVSVWMLGGLILSAVGVTGLYVGRIFDEVKRRPSVIIRDIHDYTR</sequence>
<dbReference type="CDD" id="cd04187">
    <property type="entry name" value="DPM1_like_bac"/>
    <property type="match status" value="1"/>
</dbReference>
<evidence type="ECO:0000256" key="1">
    <source>
        <dbReference type="ARBA" id="ARBA00004141"/>
    </source>
</evidence>
<comment type="subcellular location">
    <subcellularLocation>
        <location evidence="1">Membrane</location>
        <topology evidence="1">Multi-pass membrane protein</topology>
    </subcellularLocation>
</comment>
<dbReference type="EMBL" id="JAZDRO010000001">
    <property type="protein sequence ID" value="MEE2565166.1"/>
    <property type="molecule type" value="Genomic_DNA"/>
</dbReference>
<dbReference type="PANTHER" id="PTHR48090">
    <property type="entry name" value="UNDECAPRENYL-PHOSPHATE 4-DEOXY-4-FORMAMIDO-L-ARABINOSE TRANSFERASE-RELATED"/>
    <property type="match status" value="1"/>
</dbReference>
<comment type="caution">
    <text evidence="9">The sequence shown here is derived from an EMBL/GenBank/DDBJ whole genome shotgun (WGS) entry which is preliminary data.</text>
</comment>
<dbReference type="Proteomes" id="UP001310692">
    <property type="component" value="Unassembled WGS sequence"/>
</dbReference>
<feature type="transmembrane region" description="Helical" evidence="7">
    <location>
        <begin position="262"/>
        <end position="284"/>
    </location>
</feature>
<evidence type="ECO:0000256" key="5">
    <source>
        <dbReference type="ARBA" id="ARBA00022989"/>
    </source>
</evidence>
<reference evidence="9 10" key="1">
    <citation type="submission" date="2024-01" db="EMBL/GenBank/DDBJ databases">
        <title>Hyphobacterium bacterium isolated from marine sediment.</title>
        <authorList>
            <person name="Zhao S."/>
        </authorList>
    </citation>
    <scope>NUCLEOTIDE SEQUENCE [LARGE SCALE GENOMIC DNA]</scope>
    <source>
        <strain evidence="9 10">Y60-23</strain>
    </source>
</reference>
<dbReference type="RefSeq" id="WP_330194705.1">
    <property type="nucleotide sequence ID" value="NZ_JAZDRO010000001.1"/>
</dbReference>
<evidence type="ECO:0000256" key="7">
    <source>
        <dbReference type="SAM" id="Phobius"/>
    </source>
</evidence>
<dbReference type="EC" id="2.4.-.-" evidence="9"/>
<evidence type="ECO:0000256" key="2">
    <source>
        <dbReference type="ARBA" id="ARBA00022676"/>
    </source>
</evidence>